<dbReference type="InterPro" id="IPR028614">
    <property type="entry name" value="GDP_fucose/colitose_synth"/>
</dbReference>
<feature type="active site" description="Proton donor/acceptor" evidence="5">
    <location>
        <position position="160"/>
    </location>
</feature>
<keyword evidence="3 5" id="KW-0560">Oxidoreductase</keyword>
<feature type="binding site" evidence="5">
    <location>
        <begin position="129"/>
        <end position="132"/>
    </location>
    <ligand>
        <name>NADP(+)</name>
        <dbReference type="ChEBI" id="CHEBI:58349"/>
    </ligand>
</feature>
<dbReference type="GO" id="GO:0070401">
    <property type="term" value="F:NADP+ binding"/>
    <property type="evidence" value="ECO:0007669"/>
    <property type="project" value="UniProtKB-UniRule"/>
</dbReference>
<comment type="catalytic activity">
    <reaction evidence="5">
        <text>GDP-beta-L-fucose + NADP(+) = GDP-4-dehydro-alpha-D-rhamnose + NADPH + H(+)</text>
        <dbReference type="Rhea" id="RHEA:18885"/>
        <dbReference type="ChEBI" id="CHEBI:15378"/>
        <dbReference type="ChEBI" id="CHEBI:57273"/>
        <dbReference type="ChEBI" id="CHEBI:57783"/>
        <dbReference type="ChEBI" id="CHEBI:57964"/>
        <dbReference type="ChEBI" id="CHEBI:58349"/>
        <dbReference type="EC" id="1.1.1.271"/>
    </reaction>
</comment>
<dbReference type="HAMAP" id="MF_00956">
    <property type="entry name" value="GDP_fucose_synth"/>
    <property type="match status" value="1"/>
</dbReference>
<feature type="binding site" evidence="5">
    <location>
        <position position="226"/>
    </location>
    <ligand>
        <name>substrate</name>
    </ligand>
</feature>
<feature type="binding site" evidence="5">
    <location>
        <position position="293"/>
    </location>
    <ligand>
        <name>substrate</name>
    </ligand>
</feature>
<dbReference type="Gene3D" id="3.40.50.720">
    <property type="entry name" value="NAD(P)-binding Rossmann-like Domain"/>
    <property type="match status" value="1"/>
</dbReference>
<comment type="similarity">
    <text evidence="1 5">Belongs to the NAD(P)-dependent epimerase/dehydratase family. Fucose synthase subfamily.</text>
</comment>
<comment type="pathway">
    <text evidence="5">Nucleotide-sugar biosynthesis; GDP-L-fucose biosynthesis via de novo pathway; GDP-L-fucose from GDP-alpha-D-mannose: step 2/2.</text>
</comment>
<feature type="binding site" evidence="5">
    <location>
        <position position="164"/>
    </location>
    <ligand>
        <name>NADP(+)</name>
        <dbReference type="ChEBI" id="CHEBI:58349"/>
    </ligand>
</feature>
<accession>A0A8B2NKI0</accession>
<sequence length="343" mass="37531">MLGLGRVVFVEGGRRVSQPTSTEYSLEGKRVWVAGHRGMVGGAIVRQLQARGLTVLTAPREACDLRDAAAVARWMEANRPDTVVIAAAKVGGILANDTYPVDFLQDNLLIQTNIIRSSFANDVEKLLFLGSSCIYPKFADQPITEDSLLTGPLEPTNEWYAIAKIAGIKLAQAYVKQYGCRYISAMPTNLYGPGDNFDLTSSHVIPALMRKAHQARVDGAAGFEVWGSGTPRREFLHVDDLARACVFLLEHYEGFEHINIGSGTDLPIRDLALEIARVVGCGEALTFDSTKPDGTPRKLMSNARIAALGWTPEIPLKDGLASTYQWFLEHADALPERTTEMAR</sequence>
<dbReference type="GO" id="GO:0042351">
    <property type="term" value="P:'de novo' GDP-L-fucose biosynthetic process"/>
    <property type="evidence" value="ECO:0007669"/>
    <property type="project" value="UniProtKB-UniRule"/>
</dbReference>
<comment type="function">
    <text evidence="5">Catalyzes the two-step NADP-dependent conversion of GDP-4-dehydro-6-deoxy-D-mannose to GDP-fucose, involving an epimerase and a reductase reaction.</text>
</comment>
<feature type="binding site" evidence="5">
    <location>
        <begin position="35"/>
        <end position="41"/>
    </location>
    <ligand>
        <name>NADP(+)</name>
        <dbReference type="ChEBI" id="CHEBI:58349"/>
    </ligand>
</feature>
<evidence type="ECO:0000256" key="3">
    <source>
        <dbReference type="ARBA" id="ARBA00023002"/>
    </source>
</evidence>
<dbReference type="Proteomes" id="UP000249590">
    <property type="component" value="Unassembled WGS sequence"/>
</dbReference>
<reference evidence="7 8" key="1">
    <citation type="submission" date="2018-05" db="EMBL/GenBank/DDBJ databases">
        <title>Acuticoccus sediminis sp. nov., isolated from deep-sea sediment of Indian Ocean.</title>
        <authorList>
            <person name="Liu X."/>
            <person name="Lai Q."/>
            <person name="Du Y."/>
            <person name="Sun F."/>
            <person name="Zhang X."/>
            <person name="Wang S."/>
            <person name="Shao Z."/>
        </authorList>
    </citation>
    <scope>NUCLEOTIDE SEQUENCE [LARGE SCALE GENOMIC DNA]</scope>
    <source>
        <strain evidence="7 8">PTG4-2</strain>
    </source>
</reference>
<dbReference type="EC" id="1.1.1.271" evidence="5"/>
<feature type="binding site" evidence="5">
    <location>
        <position position="211"/>
    </location>
    <ligand>
        <name>substrate</name>
    </ligand>
</feature>
<comment type="caution">
    <text evidence="7">The sequence shown here is derived from an EMBL/GenBank/DDBJ whole genome shotgun (WGS) entry which is preliminary data.</text>
</comment>
<dbReference type="CDD" id="cd05239">
    <property type="entry name" value="GDP_FS_SDR_e"/>
    <property type="match status" value="1"/>
</dbReference>
<dbReference type="SUPFAM" id="SSF51735">
    <property type="entry name" value="NAD(P)-binding Rossmann-fold domains"/>
    <property type="match status" value="1"/>
</dbReference>
<evidence type="ECO:0000256" key="4">
    <source>
        <dbReference type="ARBA" id="ARBA00023235"/>
    </source>
</evidence>
<dbReference type="PANTHER" id="PTHR43238">
    <property type="entry name" value="GDP-L-FUCOSE SYNTHASE"/>
    <property type="match status" value="1"/>
</dbReference>
<dbReference type="AlphaFoldDB" id="A0A8B2NKI0"/>
<evidence type="ECO:0000313" key="7">
    <source>
        <dbReference type="EMBL" id="RAH96541.1"/>
    </source>
</evidence>
<organism evidence="7 8">
    <name type="scientific">Acuticoccus sediminis</name>
    <dbReference type="NCBI Taxonomy" id="2184697"/>
    <lineage>
        <taxon>Bacteria</taxon>
        <taxon>Pseudomonadati</taxon>
        <taxon>Pseudomonadota</taxon>
        <taxon>Alphaproteobacteria</taxon>
        <taxon>Hyphomicrobiales</taxon>
        <taxon>Amorphaceae</taxon>
        <taxon>Acuticoccus</taxon>
    </lineage>
</organism>
<dbReference type="PANTHER" id="PTHR43238:SF1">
    <property type="entry name" value="GDP-L-FUCOSE SYNTHASE"/>
    <property type="match status" value="1"/>
</dbReference>
<evidence type="ECO:0000256" key="1">
    <source>
        <dbReference type="ARBA" id="ARBA00005959"/>
    </source>
</evidence>
<dbReference type="GO" id="GO:0016853">
    <property type="term" value="F:isomerase activity"/>
    <property type="evidence" value="ECO:0007669"/>
    <property type="project" value="UniProtKB-KW"/>
</dbReference>
<feature type="domain" description="NAD-dependent epimerase/dehydratase" evidence="6">
    <location>
        <begin position="32"/>
        <end position="261"/>
    </location>
</feature>
<evidence type="ECO:0000256" key="5">
    <source>
        <dbReference type="HAMAP-Rule" id="MF_00956"/>
    </source>
</evidence>
<dbReference type="OrthoDB" id="9811425at2"/>
<dbReference type="InterPro" id="IPR036291">
    <property type="entry name" value="NAD(P)-bd_dom_sf"/>
</dbReference>
<dbReference type="InterPro" id="IPR001509">
    <property type="entry name" value="Epimerase_deHydtase"/>
</dbReference>
<feature type="site" description="Important for catalytic activity" evidence="5">
    <location>
        <position position="131"/>
    </location>
</feature>
<dbReference type="Gene3D" id="3.90.25.10">
    <property type="entry name" value="UDP-galactose 4-epimerase, domain 1"/>
    <property type="match status" value="1"/>
</dbReference>
<dbReference type="UniPathway" id="UPA00128">
    <property type="reaction ID" value="UER00191"/>
</dbReference>
<feature type="site" description="Important for catalytic activity" evidence="5">
    <location>
        <position position="133"/>
    </location>
</feature>
<gene>
    <name evidence="5" type="primary">fcl</name>
    <name evidence="7" type="ORF">DLJ53_32035</name>
</gene>
<protein>
    <recommendedName>
        <fullName evidence="5">GDP-L-fucose synthase</fullName>
        <ecNumber evidence="5">1.1.1.271</ecNumber>
    </recommendedName>
    <alternativeName>
        <fullName evidence="5">GDP-4-keto-6-deoxy-D-mannose-3,5-epimerase-4-reductase</fullName>
    </alternativeName>
</protein>
<dbReference type="GO" id="GO:0050577">
    <property type="term" value="F:GDP-L-fucose synthase activity"/>
    <property type="evidence" value="ECO:0007669"/>
    <property type="project" value="UniProtKB-UniRule"/>
</dbReference>
<keyword evidence="8" id="KW-1185">Reference proteome</keyword>
<name>A0A8B2NKI0_9HYPH</name>
<feature type="binding site" evidence="5">
    <location>
        <position position="233"/>
    </location>
    <ligand>
        <name>substrate</name>
    </ligand>
</feature>
<evidence type="ECO:0000256" key="2">
    <source>
        <dbReference type="ARBA" id="ARBA00022857"/>
    </source>
</evidence>
<keyword evidence="5" id="KW-0511">Multifunctional enzyme</keyword>
<feature type="binding site" evidence="5">
    <location>
        <begin position="187"/>
        <end position="190"/>
    </location>
    <ligand>
        <name>NADP(+)</name>
        <dbReference type="ChEBI" id="CHEBI:58349"/>
    </ligand>
</feature>
<keyword evidence="4 5" id="KW-0413">Isomerase</keyword>
<dbReference type="EMBL" id="QHHQ01000012">
    <property type="protein sequence ID" value="RAH96541.1"/>
    <property type="molecule type" value="Genomic_DNA"/>
</dbReference>
<dbReference type="Pfam" id="PF01370">
    <property type="entry name" value="Epimerase"/>
    <property type="match status" value="1"/>
</dbReference>
<proteinExistence type="inferred from homology"/>
<evidence type="ECO:0000313" key="8">
    <source>
        <dbReference type="Proteomes" id="UP000249590"/>
    </source>
</evidence>
<keyword evidence="2 5" id="KW-0521">NADP</keyword>
<evidence type="ECO:0000259" key="6">
    <source>
        <dbReference type="Pfam" id="PF01370"/>
    </source>
</evidence>
<feature type="binding site" evidence="5">
    <location>
        <position position="203"/>
    </location>
    <ligand>
        <name>NADP(+)</name>
        <dbReference type="ChEBI" id="CHEBI:58349"/>
    </ligand>
</feature>